<feature type="domain" description="VanZ-like" evidence="1">
    <location>
        <begin position="58"/>
        <end position="136"/>
    </location>
</feature>
<evidence type="ECO:0000313" key="2">
    <source>
        <dbReference type="EMBL" id="ACD50090.1"/>
    </source>
</evidence>
<dbReference type="AlphaFoldDB" id="B2YI86"/>
<dbReference type="Pfam" id="PF04892">
    <property type="entry name" value="VanZ"/>
    <property type="match status" value="1"/>
</dbReference>
<proteinExistence type="predicted"/>
<dbReference type="EMBL" id="EU559699">
    <property type="protein sequence ID" value="ACD50090.1"/>
    <property type="molecule type" value="Genomic_DNA"/>
</dbReference>
<reference evidence="2" key="1">
    <citation type="journal article" date="2009" name="ISME J.">
        <title>An uncultivated crenarchaeota contains functional bacteriochlorophyll a synthase.</title>
        <authorList>
            <person name="Meng J."/>
            <person name="Wang F."/>
            <person name="Wang F."/>
            <person name="Zheng Y."/>
            <person name="Peng X."/>
            <person name="Zhou H."/>
            <person name="Xiao X."/>
        </authorList>
    </citation>
    <scope>NUCLEOTIDE SEQUENCE</scope>
</reference>
<name>B2YI86_9CREN</name>
<dbReference type="NCBIfam" id="NF037970">
    <property type="entry name" value="vanZ_1"/>
    <property type="match status" value="1"/>
</dbReference>
<evidence type="ECO:0000259" key="1">
    <source>
        <dbReference type="Pfam" id="PF04892"/>
    </source>
</evidence>
<dbReference type="InterPro" id="IPR006976">
    <property type="entry name" value="VanZ-like"/>
</dbReference>
<sequence>MGRSHCKVGRKKDGGLGMKLVGTVWRFLQSWGPALLTMLGIFVLSSQPSIELPHFGWADAVIKKSGHVIGYGLLGLCYWRGFGWRTGWAVRAWALAVVYGMTDELHQMFVPGRQASAWDVILFDASGAAIALWLAHRHAVSLQGQQVED</sequence>
<organism evidence="2">
    <name type="scientific">uncultured crenarchaeote MCG</name>
    <dbReference type="NCBI Taxonomy" id="529375"/>
    <lineage>
        <taxon>Archaea</taxon>
        <taxon>Thermoproteota</taxon>
        <taxon>environmental samples</taxon>
    </lineage>
</organism>
<protein>
    <recommendedName>
        <fullName evidence="1">VanZ-like domain-containing protein</fullName>
    </recommendedName>
</protein>
<accession>B2YI86</accession>